<dbReference type="FunFam" id="3.40.309.10:FF:000012">
    <property type="entry name" value="Betaine aldehyde dehydrogenase"/>
    <property type="match status" value="1"/>
</dbReference>
<dbReference type="InterPro" id="IPR029510">
    <property type="entry name" value="Ald_DH_CS_GLU"/>
</dbReference>
<gene>
    <name evidence="8" type="ORF">ND2E_2784</name>
</gene>
<proteinExistence type="inferred from homology"/>
<dbReference type="FunFam" id="3.40.605.10:FF:000026">
    <property type="entry name" value="Aldehyde dehydrogenase, putative"/>
    <property type="match status" value="1"/>
</dbReference>
<dbReference type="InterPro" id="IPR016163">
    <property type="entry name" value="Ald_DH_C"/>
</dbReference>
<name>A0A099KPW6_COLPS</name>
<evidence type="ECO:0000313" key="8">
    <source>
        <dbReference type="EMBL" id="KGJ92536.1"/>
    </source>
</evidence>
<dbReference type="Pfam" id="PF00171">
    <property type="entry name" value="Aldedh"/>
    <property type="match status" value="1"/>
</dbReference>
<dbReference type="Gene3D" id="3.40.605.10">
    <property type="entry name" value="Aldehyde Dehydrogenase, Chain A, domain 1"/>
    <property type="match status" value="1"/>
</dbReference>
<dbReference type="EMBL" id="JQED01000017">
    <property type="protein sequence ID" value="KGJ92536.1"/>
    <property type="molecule type" value="Genomic_DNA"/>
</dbReference>
<protein>
    <submittedName>
        <fullName evidence="8">Betaine-aldehyde dehydrogenase</fullName>
        <ecNumber evidence="8">1.2.1.8</ecNumber>
    </submittedName>
</protein>
<feature type="active site" evidence="5">
    <location>
        <position position="252"/>
    </location>
</feature>
<dbReference type="FunFam" id="3.40.605.10:FF:000007">
    <property type="entry name" value="NAD/NADP-dependent betaine aldehyde dehydrogenase"/>
    <property type="match status" value="1"/>
</dbReference>
<keyword evidence="2 6" id="KW-0560">Oxidoreductase</keyword>
<evidence type="ECO:0000256" key="2">
    <source>
        <dbReference type="ARBA" id="ARBA00023002"/>
    </source>
</evidence>
<dbReference type="RefSeq" id="WP_033093564.1">
    <property type="nucleotide sequence ID" value="NZ_JQED01000017.1"/>
</dbReference>
<dbReference type="InterPro" id="IPR016161">
    <property type="entry name" value="Ald_DH/histidinol_DH"/>
</dbReference>
<reference evidence="8 9" key="1">
    <citation type="submission" date="2014-08" db="EMBL/GenBank/DDBJ databases">
        <title>Genomic and Phenotypic Diversity of Colwellia psychrerythraea strains from Disparate Marine Basins.</title>
        <authorList>
            <person name="Techtmann S.M."/>
            <person name="Stelling S.C."/>
            <person name="Utturkar S.M."/>
            <person name="Alshibli N."/>
            <person name="Harris A."/>
            <person name="Brown S.D."/>
            <person name="Hazen T.C."/>
        </authorList>
    </citation>
    <scope>NUCLEOTIDE SEQUENCE [LARGE SCALE GENOMIC DNA]</scope>
    <source>
        <strain evidence="8 9">ND2E</strain>
    </source>
</reference>
<dbReference type="PANTHER" id="PTHR43860:SF2">
    <property type="entry name" value="BETAINE ALDEHYDE DEHYDROGENASE-RELATED"/>
    <property type="match status" value="1"/>
</dbReference>
<dbReference type="Proteomes" id="UP000029843">
    <property type="component" value="Unassembled WGS sequence"/>
</dbReference>
<comment type="pathway">
    <text evidence="4">Amine and polyamine biosynthesis; betaine biosynthesis via choline pathway; betaine from betaine aldehyde: step 1/1.</text>
</comment>
<dbReference type="EC" id="1.2.1.8" evidence="8"/>
<dbReference type="OrthoDB" id="9812625at2"/>
<comment type="similarity">
    <text evidence="1 6">Belongs to the aldehyde dehydrogenase family.</text>
</comment>
<evidence type="ECO:0000259" key="7">
    <source>
        <dbReference type="Pfam" id="PF00171"/>
    </source>
</evidence>
<dbReference type="PANTHER" id="PTHR43860">
    <property type="entry name" value="BETAINE ALDEHYDE DEHYDROGENASE"/>
    <property type="match status" value="1"/>
</dbReference>
<evidence type="ECO:0000256" key="3">
    <source>
        <dbReference type="ARBA" id="ARBA00023027"/>
    </source>
</evidence>
<dbReference type="GO" id="GO:0008802">
    <property type="term" value="F:betaine-aldehyde dehydrogenase (NAD+) activity"/>
    <property type="evidence" value="ECO:0007669"/>
    <property type="project" value="UniProtKB-EC"/>
</dbReference>
<evidence type="ECO:0000256" key="1">
    <source>
        <dbReference type="ARBA" id="ARBA00009986"/>
    </source>
</evidence>
<dbReference type="SUPFAM" id="SSF53720">
    <property type="entry name" value="ALDH-like"/>
    <property type="match status" value="1"/>
</dbReference>
<organism evidence="8 9">
    <name type="scientific">Colwellia psychrerythraea</name>
    <name type="common">Vibrio psychroerythus</name>
    <dbReference type="NCBI Taxonomy" id="28229"/>
    <lineage>
        <taxon>Bacteria</taxon>
        <taxon>Pseudomonadati</taxon>
        <taxon>Pseudomonadota</taxon>
        <taxon>Gammaproteobacteria</taxon>
        <taxon>Alteromonadales</taxon>
        <taxon>Colwelliaceae</taxon>
        <taxon>Colwellia</taxon>
    </lineage>
</organism>
<accession>A0A099KPW6</accession>
<dbReference type="PROSITE" id="PS00070">
    <property type="entry name" value="ALDEHYDE_DEHYDR_CYS"/>
    <property type="match status" value="1"/>
</dbReference>
<sequence length="491" mass="53168">MKNKHYINGTWVSSATSETFSVLNPATEAIIAEIPAGNSVDINAAVNAARTAFDQGPWPRLSGAERAVYLRKMANIITRRLDELAKLEVLDNGKPYPEAKWDIEDTAATFEFYAGLAEELDNTSEQAIELAEPGFSSKAIKEPLGVAGAIIPWNFPMLMAAWKVAPALAAGCSIILKPSEITPLTAIALAEIADEAKLPAGVLNIVTGLGKDAGQALVEHADVDKLAFTGSIPTGSKIMATAAKDIKNISLELGGKSPFVIFEDSDIEKAVEWIMFGIFWNQGQVCSATSRVLVAEEIYPALLARLIEETKKITIGSGEQDGVLLGPLVNSDQYNKVLAAIERGVNDGATIATGGQRPPDLSVGYFLEPTILTGVDENSWVWNEEIFGPVVCIKPFQSENEAIQLANNSRFGLAAAVMSKDDERCERVARAFRAGIVWINCSQPTFVEAPWGGYKQSGIGRELGQWGLNNYLETKQITRFDSSDPWGWYIK</sequence>
<dbReference type="InterPro" id="IPR015590">
    <property type="entry name" value="Aldehyde_DH_dom"/>
</dbReference>
<evidence type="ECO:0000256" key="5">
    <source>
        <dbReference type="PROSITE-ProRule" id="PRU10007"/>
    </source>
</evidence>
<evidence type="ECO:0000256" key="6">
    <source>
        <dbReference type="RuleBase" id="RU003345"/>
    </source>
</evidence>
<dbReference type="InterPro" id="IPR016162">
    <property type="entry name" value="Ald_DH_N"/>
</dbReference>
<dbReference type="PROSITE" id="PS00687">
    <property type="entry name" value="ALDEHYDE_DEHYDR_GLU"/>
    <property type="match status" value="1"/>
</dbReference>
<dbReference type="CDD" id="cd07110">
    <property type="entry name" value="ALDH_F10_BADH"/>
    <property type="match status" value="1"/>
</dbReference>
<keyword evidence="3" id="KW-0520">NAD</keyword>
<dbReference type="Gene3D" id="3.40.309.10">
    <property type="entry name" value="Aldehyde Dehydrogenase, Chain A, domain 2"/>
    <property type="match status" value="1"/>
</dbReference>
<evidence type="ECO:0000313" key="9">
    <source>
        <dbReference type="Proteomes" id="UP000029843"/>
    </source>
</evidence>
<evidence type="ECO:0000256" key="4">
    <source>
        <dbReference type="ARBA" id="ARBA00037921"/>
    </source>
</evidence>
<feature type="domain" description="Aldehyde dehydrogenase" evidence="7">
    <location>
        <begin position="11"/>
        <end position="477"/>
    </location>
</feature>
<dbReference type="PATRIC" id="fig|28229.4.peg.1824"/>
<dbReference type="InterPro" id="IPR016160">
    <property type="entry name" value="Ald_DH_CS_CYS"/>
</dbReference>
<comment type="caution">
    <text evidence="8">The sequence shown here is derived from an EMBL/GenBank/DDBJ whole genome shotgun (WGS) entry which is preliminary data.</text>
</comment>
<dbReference type="AlphaFoldDB" id="A0A099KPW6"/>